<dbReference type="AlphaFoldDB" id="A0A154BVU1"/>
<keyword evidence="1" id="KW-0732">Signal</keyword>
<dbReference type="PANTHER" id="PTHR35788">
    <property type="entry name" value="EXPORTED PROTEIN-RELATED"/>
    <property type="match status" value="1"/>
</dbReference>
<dbReference type="PROSITE" id="PS51109">
    <property type="entry name" value="G5"/>
    <property type="match status" value="1"/>
</dbReference>
<feature type="domain" description="G5" evidence="3">
    <location>
        <begin position="368"/>
        <end position="447"/>
    </location>
</feature>
<dbReference type="InterPro" id="IPR052913">
    <property type="entry name" value="Glycopeptide_resist_protein"/>
</dbReference>
<dbReference type="InterPro" id="IPR011098">
    <property type="entry name" value="G5_dom"/>
</dbReference>
<organism evidence="4 5">
    <name type="scientific">Anaerosporomusa subterranea</name>
    <dbReference type="NCBI Taxonomy" id="1794912"/>
    <lineage>
        <taxon>Bacteria</taxon>
        <taxon>Bacillati</taxon>
        <taxon>Bacillota</taxon>
        <taxon>Negativicutes</taxon>
        <taxon>Acetonemataceae</taxon>
        <taxon>Anaerosporomusa</taxon>
    </lineage>
</organism>
<dbReference type="PANTHER" id="PTHR35788:SF1">
    <property type="entry name" value="EXPORTED PROTEIN"/>
    <property type="match status" value="1"/>
</dbReference>
<dbReference type="STRING" id="1794912.AXX12_16685"/>
<dbReference type="InterPro" id="IPR022029">
    <property type="entry name" value="YoaR-like_PG-bd"/>
</dbReference>
<dbReference type="RefSeq" id="WP_082816649.1">
    <property type="nucleotide sequence ID" value="NZ_LSGP01000005.1"/>
</dbReference>
<dbReference type="Gene3D" id="2.20.230.10">
    <property type="entry name" value="Resuscitation-promoting factor rpfb"/>
    <property type="match status" value="1"/>
</dbReference>
<dbReference type="Proteomes" id="UP000076268">
    <property type="component" value="Unassembled WGS sequence"/>
</dbReference>
<keyword evidence="2" id="KW-0472">Membrane</keyword>
<dbReference type="SMART" id="SM01208">
    <property type="entry name" value="G5"/>
    <property type="match status" value="1"/>
</dbReference>
<evidence type="ECO:0000259" key="3">
    <source>
        <dbReference type="PROSITE" id="PS51109"/>
    </source>
</evidence>
<dbReference type="Pfam" id="PF12229">
    <property type="entry name" value="PG_binding_4"/>
    <property type="match status" value="1"/>
</dbReference>
<dbReference type="EMBL" id="LSGP01000005">
    <property type="protein sequence ID" value="KYZ77900.1"/>
    <property type="molecule type" value="Genomic_DNA"/>
</dbReference>
<keyword evidence="2" id="KW-0812">Transmembrane</keyword>
<name>A0A154BVU1_ANASB</name>
<accession>A0A154BVU1</accession>
<sequence length="457" mass="50885">MNLPNLQLKSKYVLILAPLLLVSIGLTFAVYPLFHDQVYAGVMLEDQNVSGKTRTELIEMLSQSNERSREKTVSVYYGDQAYSIQARDVGFSIDVESTAAVIWNYGRVGSWWDRIQSIRTASSRDQNLPVHIVFDQEKLNAIVATWKRQLEKPPQNATLSLTTGGPIPETKGVRLMEEELKTSLLRSFYRDDIQYIPMPMVAVEPKVTAESLRQAGIVVMQSIFSTQFNTEDAKRSINVKLAADKINGQILQPGQTFSFNETVGPRDKASGFQEALEFFDGELVPGIGGGVCQVSSTIYNAVLLANLDIKERLNHGKPLSYIGLGRDATVVYGVLDFKFVNSSNSPIMLMCEVKGNTLYAAVFGREKLKETIDIIIIDQKEIPPVTVKKPDPDLLVGETKVENKGAPGYDLKVYRLVSTEGKVIKREFLSKDQYMADNIIIKVGVKPKPVALIKDKK</sequence>
<evidence type="ECO:0000313" key="5">
    <source>
        <dbReference type="Proteomes" id="UP000076268"/>
    </source>
</evidence>
<dbReference type="InterPro" id="IPR007391">
    <property type="entry name" value="Vancomycin_resist_VanW"/>
</dbReference>
<dbReference type="Pfam" id="PF07501">
    <property type="entry name" value="G5"/>
    <property type="match status" value="1"/>
</dbReference>
<comment type="caution">
    <text evidence="4">The sequence shown here is derived from an EMBL/GenBank/DDBJ whole genome shotgun (WGS) entry which is preliminary data.</text>
</comment>
<dbReference type="Pfam" id="PF04294">
    <property type="entry name" value="VanW"/>
    <property type="match status" value="1"/>
</dbReference>
<keyword evidence="5" id="KW-1185">Reference proteome</keyword>
<feature type="transmembrane region" description="Helical" evidence="2">
    <location>
        <begin position="12"/>
        <end position="34"/>
    </location>
</feature>
<evidence type="ECO:0000313" key="4">
    <source>
        <dbReference type="EMBL" id="KYZ77900.1"/>
    </source>
</evidence>
<keyword evidence="2" id="KW-1133">Transmembrane helix</keyword>
<protein>
    <recommendedName>
        <fullName evidence="3">G5 domain-containing protein</fullName>
    </recommendedName>
</protein>
<evidence type="ECO:0000256" key="2">
    <source>
        <dbReference type="SAM" id="Phobius"/>
    </source>
</evidence>
<proteinExistence type="predicted"/>
<reference evidence="4 5" key="1">
    <citation type="submission" date="2016-02" db="EMBL/GenBank/DDBJ databases">
        <title>Anaerosporomusa subterraneum gen. nov., sp. nov., a spore-forming obligate anaerobe isolated from saprolite.</title>
        <authorList>
            <person name="Choi J.K."/>
            <person name="Shah M."/>
            <person name="Yee N."/>
        </authorList>
    </citation>
    <scope>NUCLEOTIDE SEQUENCE [LARGE SCALE GENOMIC DNA]</scope>
    <source>
        <strain evidence="4 5">RU4</strain>
    </source>
</reference>
<dbReference type="OrthoDB" id="9797191at2"/>
<gene>
    <name evidence="4" type="ORF">AXX12_16685</name>
</gene>
<evidence type="ECO:0000256" key="1">
    <source>
        <dbReference type="ARBA" id="ARBA00022729"/>
    </source>
</evidence>